<dbReference type="AlphaFoldDB" id="A0A6G7YNL7"/>
<dbReference type="InterPro" id="IPR036390">
    <property type="entry name" value="WH_DNA-bd_sf"/>
</dbReference>
<dbReference type="Pfam" id="PF12840">
    <property type="entry name" value="HTH_20"/>
    <property type="match status" value="1"/>
</dbReference>
<dbReference type="CDD" id="cd00090">
    <property type="entry name" value="HTH_ARSR"/>
    <property type="match status" value="1"/>
</dbReference>
<dbReference type="KEGG" id="spii:G7077_04780"/>
<dbReference type="SMART" id="SM00418">
    <property type="entry name" value="HTH_ARSR"/>
    <property type="match status" value="1"/>
</dbReference>
<dbReference type="InterPro" id="IPR001845">
    <property type="entry name" value="HTH_ArsR_DNA-bd_dom"/>
</dbReference>
<dbReference type="InterPro" id="IPR036388">
    <property type="entry name" value="WH-like_DNA-bd_sf"/>
</dbReference>
<dbReference type="SUPFAM" id="SSF46785">
    <property type="entry name" value="Winged helix' DNA-binding domain"/>
    <property type="match status" value="1"/>
</dbReference>
<evidence type="ECO:0000259" key="1">
    <source>
        <dbReference type="SMART" id="SM00418"/>
    </source>
</evidence>
<organism evidence="2 3">
    <name type="scientific">Sphingomonas piscis</name>
    <dbReference type="NCBI Taxonomy" id="2714943"/>
    <lineage>
        <taxon>Bacteria</taxon>
        <taxon>Pseudomonadati</taxon>
        <taxon>Pseudomonadota</taxon>
        <taxon>Alphaproteobacteria</taxon>
        <taxon>Sphingomonadales</taxon>
        <taxon>Sphingomonadaceae</taxon>
        <taxon>Sphingomonas</taxon>
    </lineage>
</organism>
<dbReference type="Proteomes" id="UP000503222">
    <property type="component" value="Chromosome"/>
</dbReference>
<gene>
    <name evidence="2" type="ORF">G7077_04780</name>
</gene>
<dbReference type="EMBL" id="CP049869">
    <property type="protein sequence ID" value="QIK78316.1"/>
    <property type="molecule type" value="Genomic_DNA"/>
</dbReference>
<name>A0A6G7YNL7_9SPHN</name>
<proteinExistence type="predicted"/>
<protein>
    <submittedName>
        <fullName evidence="2">Helix-turn-helix transcriptional regulator</fullName>
    </submittedName>
</protein>
<evidence type="ECO:0000313" key="3">
    <source>
        <dbReference type="Proteomes" id="UP000503222"/>
    </source>
</evidence>
<dbReference type="RefSeq" id="WP_166410709.1">
    <property type="nucleotide sequence ID" value="NZ_CP049869.1"/>
</dbReference>
<evidence type="ECO:0000313" key="2">
    <source>
        <dbReference type="EMBL" id="QIK78316.1"/>
    </source>
</evidence>
<feature type="domain" description="HTH arsR-type" evidence="1">
    <location>
        <begin position="16"/>
        <end position="98"/>
    </location>
</feature>
<sequence>MRPLLHPSIDEIRPEAILHALSDPVRATIFAQITKQGFVQACSNLACVDDRQIPKSSLSQHFKVLREAGLIRSERQGVEMRNTSRWDEVNGRFPGLLESIVKAYGKVG</sequence>
<keyword evidence="3" id="KW-1185">Reference proteome</keyword>
<dbReference type="PRINTS" id="PR00778">
    <property type="entry name" value="HTHARSR"/>
</dbReference>
<dbReference type="InterPro" id="IPR011991">
    <property type="entry name" value="ArsR-like_HTH"/>
</dbReference>
<dbReference type="GO" id="GO:0003700">
    <property type="term" value="F:DNA-binding transcription factor activity"/>
    <property type="evidence" value="ECO:0007669"/>
    <property type="project" value="InterPro"/>
</dbReference>
<reference evidence="2 3" key="1">
    <citation type="submission" date="2020-03" db="EMBL/GenBank/DDBJ databases">
        <title>Sphingomonas sp. nov., isolated from fish.</title>
        <authorList>
            <person name="Hyun D.-W."/>
            <person name="Bae J.-W."/>
        </authorList>
    </citation>
    <scope>NUCLEOTIDE SEQUENCE [LARGE SCALE GENOMIC DNA]</scope>
    <source>
        <strain evidence="2 3">HDW15B</strain>
    </source>
</reference>
<accession>A0A6G7YNL7</accession>
<dbReference type="Gene3D" id="1.10.10.10">
    <property type="entry name" value="Winged helix-like DNA-binding domain superfamily/Winged helix DNA-binding domain"/>
    <property type="match status" value="1"/>
</dbReference>